<dbReference type="EMBL" id="KF900375">
    <property type="protein sequence ID" value="AIE92761.1"/>
    <property type="molecule type" value="Genomic_DNA"/>
</dbReference>
<reference evidence="1" key="1">
    <citation type="journal article" date="2014" name="Genome Biol. Evol.">
        <title>Pangenome evidence for extensive interdomain horizontal transfer affecting lineage core and shell genes in uncultured planktonic thaumarchaeota and euryarchaeota.</title>
        <authorList>
            <person name="Deschamps P."/>
            <person name="Zivanovic Y."/>
            <person name="Moreira D."/>
            <person name="Rodriguez-Valera F."/>
            <person name="Lopez-Garcia P."/>
        </authorList>
    </citation>
    <scope>NUCLEOTIDE SEQUENCE</scope>
</reference>
<dbReference type="SUPFAM" id="SSF48452">
    <property type="entry name" value="TPR-like"/>
    <property type="match status" value="1"/>
</dbReference>
<sequence length="79" mass="9325">MKKFTESIEICNTILELYPNNADVLFDKSCNYALLNDYPNCLKNLKMAINISNKFKINSRKNKSFESLRKIEEFQKLIE</sequence>
<accession>A0A075FTF7</accession>
<name>A0A075FTF7_9ARCH</name>
<organism evidence="1">
    <name type="scientific">uncultured marine thaumarchaeote AD1000_26_G12</name>
    <dbReference type="NCBI Taxonomy" id="1455904"/>
    <lineage>
        <taxon>Archaea</taxon>
        <taxon>Nitrososphaerota</taxon>
        <taxon>environmental samples</taxon>
    </lineage>
</organism>
<dbReference type="AlphaFoldDB" id="A0A075FTF7"/>
<proteinExistence type="predicted"/>
<dbReference type="NCBIfam" id="NF047558">
    <property type="entry name" value="TPR_END_plus"/>
    <property type="match status" value="1"/>
</dbReference>
<protein>
    <submittedName>
        <fullName evidence="1">TPR repeat-containing protein</fullName>
    </submittedName>
</protein>
<dbReference type="InterPro" id="IPR011990">
    <property type="entry name" value="TPR-like_helical_dom_sf"/>
</dbReference>
<dbReference type="Gene3D" id="1.25.40.10">
    <property type="entry name" value="Tetratricopeptide repeat domain"/>
    <property type="match status" value="1"/>
</dbReference>
<evidence type="ECO:0000313" key="1">
    <source>
        <dbReference type="EMBL" id="AIE92761.1"/>
    </source>
</evidence>